<comment type="cofactor">
    <cofactor evidence="1">
        <name>Zn(2+)</name>
        <dbReference type="ChEBI" id="CHEBI:29105"/>
    </cofactor>
</comment>
<name>A0A1I6B561_9PSEU</name>
<reference evidence="6 7" key="1">
    <citation type="submission" date="2016-10" db="EMBL/GenBank/DDBJ databases">
        <authorList>
            <person name="de Groot N.N."/>
        </authorList>
    </citation>
    <scope>NUCLEOTIDE SEQUENCE [LARGE SCALE GENOMIC DNA]</scope>
    <source>
        <strain evidence="6 7">DSM 44637</strain>
    </source>
</reference>
<evidence type="ECO:0000313" key="7">
    <source>
        <dbReference type="Proteomes" id="UP000199137"/>
    </source>
</evidence>
<dbReference type="InterPro" id="IPR003785">
    <property type="entry name" value="Creatininase/forma_Hydrolase"/>
</dbReference>
<dbReference type="PANTHER" id="PTHR35005:SF1">
    <property type="entry name" value="2-AMINO-5-FORMYLAMINO-6-RIBOSYLAMINOPYRIMIDIN-4(3H)-ONE 5'-MONOPHOSPHATE DEFORMYLASE"/>
    <property type="match status" value="1"/>
</dbReference>
<gene>
    <name evidence="6" type="ORF">SAMN05421854_12351</name>
</gene>
<dbReference type="Pfam" id="PF02633">
    <property type="entry name" value="Creatininase"/>
    <property type="match status" value="1"/>
</dbReference>
<dbReference type="SUPFAM" id="SSF102215">
    <property type="entry name" value="Creatininase"/>
    <property type="match status" value="1"/>
</dbReference>
<dbReference type="EMBL" id="FOWC01000023">
    <property type="protein sequence ID" value="SFQ75937.1"/>
    <property type="molecule type" value="Genomic_DNA"/>
</dbReference>
<keyword evidence="3 6" id="KW-0378">Hydrolase</keyword>
<dbReference type="GO" id="GO:0016811">
    <property type="term" value="F:hydrolase activity, acting on carbon-nitrogen (but not peptide) bonds, in linear amides"/>
    <property type="evidence" value="ECO:0007669"/>
    <property type="project" value="TreeGrafter"/>
</dbReference>
<dbReference type="AlphaFoldDB" id="A0A1I6B561"/>
<dbReference type="InterPro" id="IPR024087">
    <property type="entry name" value="Creatininase-like_sf"/>
</dbReference>
<evidence type="ECO:0000313" key="6">
    <source>
        <dbReference type="EMBL" id="SFQ75937.1"/>
    </source>
</evidence>
<proteinExistence type="inferred from homology"/>
<dbReference type="GO" id="GO:0009231">
    <property type="term" value="P:riboflavin biosynthetic process"/>
    <property type="evidence" value="ECO:0007669"/>
    <property type="project" value="TreeGrafter"/>
</dbReference>
<keyword evidence="4" id="KW-0862">Zinc</keyword>
<protein>
    <submittedName>
        <fullName evidence="6">Creatinine amidohydrolase</fullName>
    </submittedName>
</protein>
<dbReference type="NCBIfam" id="TIGR03964">
    <property type="entry name" value="mycofact_creat"/>
    <property type="match status" value="1"/>
</dbReference>
<evidence type="ECO:0000256" key="4">
    <source>
        <dbReference type="ARBA" id="ARBA00022833"/>
    </source>
</evidence>
<accession>A0A1I6B561</accession>
<dbReference type="PANTHER" id="PTHR35005">
    <property type="entry name" value="3-DEHYDRO-SCYLLO-INOSOSE HYDROLASE"/>
    <property type="match status" value="1"/>
</dbReference>
<dbReference type="RefSeq" id="WP_093577078.1">
    <property type="nucleotide sequence ID" value="NZ_FOWC01000023.1"/>
</dbReference>
<evidence type="ECO:0000256" key="1">
    <source>
        <dbReference type="ARBA" id="ARBA00001947"/>
    </source>
</evidence>
<dbReference type="OrthoDB" id="9801445at2"/>
<comment type="similarity">
    <text evidence="5">Belongs to the creatininase superfamily.</text>
</comment>
<dbReference type="Proteomes" id="UP000199137">
    <property type="component" value="Unassembled WGS sequence"/>
</dbReference>
<sequence length="229" mass="23811">MRLADLSSPDVAEHAASGAILAVPLGATEQHGPHLPLSTDTDIATALCERLAAERPDVLVAPAVPYGSSGEHAGFAGTLSIGQAATELLLVELGRSACETFRRLLFVSAHGGNAASVTRAVATLRTESRDVSMFEPRWQGDPHAGRPETALQLALRPDAVQMGKAVPGDGRPLSELLPALRKGGLKAVTGTGILGDPTGATADEGRDLLDDLTARLRAHVHDWTSVGTR</sequence>
<keyword evidence="2" id="KW-0479">Metal-binding</keyword>
<organism evidence="6 7">
    <name type="scientific">Amycolatopsis rubida</name>
    <dbReference type="NCBI Taxonomy" id="112413"/>
    <lineage>
        <taxon>Bacteria</taxon>
        <taxon>Bacillati</taxon>
        <taxon>Actinomycetota</taxon>
        <taxon>Actinomycetes</taxon>
        <taxon>Pseudonocardiales</taxon>
        <taxon>Pseudonocardiaceae</taxon>
        <taxon>Amycolatopsis</taxon>
    </lineage>
</organism>
<dbReference type="Gene3D" id="3.40.50.10310">
    <property type="entry name" value="Creatininase"/>
    <property type="match status" value="1"/>
</dbReference>
<evidence type="ECO:0000256" key="3">
    <source>
        <dbReference type="ARBA" id="ARBA00022801"/>
    </source>
</evidence>
<dbReference type="InterPro" id="IPR023871">
    <property type="entry name" value="MftE"/>
</dbReference>
<dbReference type="STRING" id="112413.SAMN05421854_12351"/>
<evidence type="ECO:0000256" key="2">
    <source>
        <dbReference type="ARBA" id="ARBA00022723"/>
    </source>
</evidence>
<dbReference type="GO" id="GO:0046872">
    <property type="term" value="F:metal ion binding"/>
    <property type="evidence" value="ECO:0007669"/>
    <property type="project" value="UniProtKB-KW"/>
</dbReference>
<evidence type="ECO:0000256" key="5">
    <source>
        <dbReference type="ARBA" id="ARBA00024029"/>
    </source>
</evidence>